<evidence type="ECO:0000313" key="3">
    <source>
        <dbReference type="Proteomes" id="UP001225873"/>
    </source>
</evidence>
<feature type="signal peptide" evidence="1">
    <location>
        <begin position="1"/>
        <end position="21"/>
    </location>
</feature>
<evidence type="ECO:0000313" key="2">
    <source>
        <dbReference type="EMBL" id="MDN3428192.1"/>
    </source>
</evidence>
<protein>
    <recommendedName>
        <fullName evidence="4">Lipoprotein</fullName>
    </recommendedName>
</protein>
<organism evidence="2 3">
    <name type="scientific">Planococcus notacanthi</name>
    <dbReference type="NCBI Taxonomy" id="3035188"/>
    <lineage>
        <taxon>Bacteria</taxon>
        <taxon>Bacillati</taxon>
        <taxon>Bacillota</taxon>
        <taxon>Bacilli</taxon>
        <taxon>Bacillales</taxon>
        <taxon>Caryophanaceae</taxon>
        <taxon>Planococcus</taxon>
    </lineage>
</organism>
<accession>A0ABT7ZM76</accession>
<name>A0ABT7ZM76_9BACL</name>
<sequence length="290" mass="32415">MIVLKKWIMFMSTATLAIGLAACGETAEPVSGDEAAKGENSELTAEEVYTKSMEASEEITSLHADIVTDQVMAMQPDGMVINMKMDSAMDMTTEPLAFHQTAETSMVSEDIENTNPMSMEMYFTDQGLYMYEETMATWLKMPDDSIEDLKGLADQQTADPSQQLEELADFQDDFTFEQTADEYILTLDASGEKFQELMAQQLEKTLGQMELEAQTALEDMTIHSVNYVINVDKETFLTNSLDVKMDMDMNIEGESMNIKSDIQADYSKYNEIEAITIPAEVLEQAQEIAG</sequence>
<evidence type="ECO:0000256" key="1">
    <source>
        <dbReference type="SAM" id="SignalP"/>
    </source>
</evidence>
<reference evidence="2 3" key="1">
    <citation type="submission" date="2023-03" db="EMBL/GenBank/DDBJ databases">
        <authorList>
            <person name="Uniacke-Lowe S."/>
            <person name="Ross P."/>
            <person name="Hill C."/>
        </authorList>
    </citation>
    <scope>NUCLEOTIDE SEQUENCE [LARGE SCALE GENOMIC DNA]</scope>
    <source>
        <strain evidence="2 3">APC 4016</strain>
    </source>
</reference>
<gene>
    <name evidence="2" type="ORF">QMA01_12870</name>
</gene>
<dbReference type="Proteomes" id="UP001225873">
    <property type="component" value="Unassembled WGS sequence"/>
</dbReference>
<feature type="chain" id="PRO_5045645006" description="Lipoprotein" evidence="1">
    <location>
        <begin position="22"/>
        <end position="290"/>
    </location>
</feature>
<dbReference type="RefSeq" id="WP_290215153.1">
    <property type="nucleotide sequence ID" value="NZ_JASDCQ010000003.1"/>
</dbReference>
<dbReference type="Pfam" id="PF20316">
    <property type="entry name" value="DUF6612"/>
    <property type="match status" value="1"/>
</dbReference>
<keyword evidence="3" id="KW-1185">Reference proteome</keyword>
<dbReference type="EMBL" id="JASDCQ010000003">
    <property type="protein sequence ID" value="MDN3428192.1"/>
    <property type="molecule type" value="Genomic_DNA"/>
</dbReference>
<dbReference type="Gene3D" id="2.50.20.20">
    <property type="match status" value="1"/>
</dbReference>
<dbReference type="PROSITE" id="PS51257">
    <property type="entry name" value="PROKAR_LIPOPROTEIN"/>
    <property type="match status" value="1"/>
</dbReference>
<keyword evidence="1" id="KW-0732">Signal</keyword>
<proteinExistence type="predicted"/>
<comment type="caution">
    <text evidence="2">The sequence shown here is derived from an EMBL/GenBank/DDBJ whole genome shotgun (WGS) entry which is preliminary data.</text>
</comment>
<dbReference type="InterPro" id="IPR046720">
    <property type="entry name" value="DUF6612"/>
</dbReference>
<evidence type="ECO:0008006" key="4">
    <source>
        <dbReference type="Google" id="ProtNLM"/>
    </source>
</evidence>